<name>A0A381U1F0_9ZZZZ</name>
<evidence type="ECO:0008006" key="2">
    <source>
        <dbReference type="Google" id="ProtNLM"/>
    </source>
</evidence>
<proteinExistence type="predicted"/>
<feature type="non-terminal residue" evidence="1">
    <location>
        <position position="1"/>
    </location>
</feature>
<dbReference type="EMBL" id="UINC01005400">
    <property type="protein sequence ID" value="SVA21087.1"/>
    <property type="molecule type" value="Genomic_DNA"/>
</dbReference>
<organism evidence="1">
    <name type="scientific">marine metagenome</name>
    <dbReference type="NCBI Taxonomy" id="408172"/>
    <lineage>
        <taxon>unclassified sequences</taxon>
        <taxon>metagenomes</taxon>
        <taxon>ecological metagenomes</taxon>
    </lineage>
</organism>
<dbReference type="Gene3D" id="3.10.450.50">
    <property type="match status" value="1"/>
</dbReference>
<gene>
    <name evidence="1" type="ORF">METZ01_LOCUS73941</name>
</gene>
<reference evidence="1" key="1">
    <citation type="submission" date="2018-05" db="EMBL/GenBank/DDBJ databases">
        <authorList>
            <person name="Lanie J.A."/>
            <person name="Ng W.-L."/>
            <person name="Kazmierczak K.M."/>
            <person name="Andrzejewski T.M."/>
            <person name="Davidsen T.M."/>
            <person name="Wayne K.J."/>
            <person name="Tettelin H."/>
            <person name="Glass J.I."/>
            <person name="Rusch D."/>
            <person name="Podicherti R."/>
            <person name="Tsui H.-C.T."/>
            <person name="Winkler M.E."/>
        </authorList>
    </citation>
    <scope>NUCLEOTIDE SEQUENCE</scope>
</reference>
<dbReference type="AlphaFoldDB" id="A0A381U1F0"/>
<dbReference type="SUPFAM" id="SSF54427">
    <property type="entry name" value="NTF2-like"/>
    <property type="match status" value="1"/>
</dbReference>
<evidence type="ECO:0000313" key="1">
    <source>
        <dbReference type="EMBL" id="SVA21087.1"/>
    </source>
</evidence>
<accession>A0A381U1F0</accession>
<dbReference type="InterPro" id="IPR032710">
    <property type="entry name" value="NTF2-like_dom_sf"/>
</dbReference>
<protein>
    <recommendedName>
        <fullName evidence="2">SnoaL-like domain-containing protein</fullName>
    </recommendedName>
</protein>
<sequence>VTTTGKPYNNTYCLIYRIVDPKIQELTEYCDTELVTSAFGTAKASG</sequence>